<feature type="repeat" description="ANK" evidence="1">
    <location>
        <begin position="217"/>
        <end position="249"/>
    </location>
</feature>
<evidence type="ECO:0000313" key="3">
    <source>
        <dbReference type="Proteomes" id="UP000186817"/>
    </source>
</evidence>
<dbReference type="InterPro" id="IPR002110">
    <property type="entry name" value="Ankyrin_rpt"/>
</dbReference>
<evidence type="ECO:0000313" key="2">
    <source>
        <dbReference type="EMBL" id="OLP92935.1"/>
    </source>
</evidence>
<dbReference type="Pfam" id="PF00023">
    <property type="entry name" value="Ank"/>
    <property type="match status" value="1"/>
</dbReference>
<comment type="caution">
    <text evidence="2">The sequence shown here is derived from an EMBL/GenBank/DDBJ whole genome shotgun (WGS) entry which is preliminary data.</text>
</comment>
<proteinExistence type="predicted"/>
<dbReference type="SUPFAM" id="SSF48403">
    <property type="entry name" value="Ankyrin repeat"/>
    <property type="match status" value="1"/>
</dbReference>
<gene>
    <name evidence="2" type="ORF">AK812_SmicGene25206</name>
</gene>
<evidence type="ECO:0000256" key="1">
    <source>
        <dbReference type="PROSITE-ProRule" id="PRU00023"/>
    </source>
</evidence>
<reference evidence="2 3" key="1">
    <citation type="submission" date="2016-02" db="EMBL/GenBank/DDBJ databases">
        <title>Genome analysis of coral dinoflagellate symbionts highlights evolutionary adaptations to a symbiotic lifestyle.</title>
        <authorList>
            <person name="Aranda M."/>
            <person name="Li Y."/>
            <person name="Liew Y.J."/>
            <person name="Baumgarten S."/>
            <person name="Simakov O."/>
            <person name="Wilson M."/>
            <person name="Piel J."/>
            <person name="Ashoor H."/>
            <person name="Bougouffa S."/>
            <person name="Bajic V.B."/>
            <person name="Ryu T."/>
            <person name="Ravasi T."/>
            <person name="Bayer T."/>
            <person name="Micklem G."/>
            <person name="Kim H."/>
            <person name="Bhak J."/>
            <person name="Lajeunesse T.C."/>
            <person name="Voolstra C.R."/>
        </authorList>
    </citation>
    <scope>NUCLEOTIDE SEQUENCE [LARGE SCALE GENOMIC DNA]</scope>
    <source>
        <strain evidence="2 3">CCMP2467</strain>
    </source>
</reference>
<name>A0A1Q9DCU3_SYMMI</name>
<keyword evidence="1" id="KW-0040">ANK repeat</keyword>
<dbReference type="EMBL" id="LSRX01000601">
    <property type="protein sequence ID" value="OLP92935.1"/>
    <property type="molecule type" value="Genomic_DNA"/>
</dbReference>
<keyword evidence="3" id="KW-1185">Reference proteome</keyword>
<dbReference type="OrthoDB" id="433708at2759"/>
<accession>A0A1Q9DCU3</accession>
<sequence length="352" mass="39285">MELSLVTDGKATRCFEPCGAFKGAKPGWVFKTGGQGLGYYLDALDDSFEQSGQRQSFRQSKQETSYLFELAPGPNEVISTDCFPIVATSLVVQRCNPKKGTTMETIGPARHRFGARAPEPRKYRGIACCGCKRQRPGEQWLFDSKWQQSVMHALITAQADVNAKDEMQTTFNNRQMLRQQQTSLLRLVAVAENETELPRSLKLLSHFGDNLHHLDEKRNTALHQAVAGCRPGVLDFLVNRGVDPELHNADGALQRLLKPKGNQSASSSFRSSRCIDVHELAESGAAPFKKKQESGSAKDPMQLLKQYGFGVFWLMCVSITVFEYILDSQILAEQYCPVLAAIFERGVFASWR</sequence>
<protein>
    <submittedName>
        <fullName evidence="2">Uncharacterized protein</fullName>
    </submittedName>
</protein>
<dbReference type="Proteomes" id="UP000186817">
    <property type="component" value="Unassembled WGS sequence"/>
</dbReference>
<dbReference type="PROSITE" id="PS50088">
    <property type="entry name" value="ANK_REPEAT"/>
    <property type="match status" value="1"/>
</dbReference>
<dbReference type="AlphaFoldDB" id="A0A1Q9DCU3"/>
<dbReference type="Gene3D" id="1.25.40.20">
    <property type="entry name" value="Ankyrin repeat-containing domain"/>
    <property type="match status" value="1"/>
</dbReference>
<organism evidence="2 3">
    <name type="scientific">Symbiodinium microadriaticum</name>
    <name type="common">Dinoflagellate</name>
    <name type="synonym">Zooxanthella microadriatica</name>
    <dbReference type="NCBI Taxonomy" id="2951"/>
    <lineage>
        <taxon>Eukaryota</taxon>
        <taxon>Sar</taxon>
        <taxon>Alveolata</taxon>
        <taxon>Dinophyceae</taxon>
        <taxon>Suessiales</taxon>
        <taxon>Symbiodiniaceae</taxon>
        <taxon>Symbiodinium</taxon>
    </lineage>
</organism>
<dbReference type="InterPro" id="IPR036770">
    <property type="entry name" value="Ankyrin_rpt-contain_sf"/>
</dbReference>